<dbReference type="Gene3D" id="3.30.450.40">
    <property type="match status" value="1"/>
</dbReference>
<dbReference type="PANTHER" id="PTHR43304:SF1">
    <property type="entry name" value="PAC DOMAIN-CONTAINING PROTEIN"/>
    <property type="match status" value="1"/>
</dbReference>
<dbReference type="Gene3D" id="1.10.287.130">
    <property type="match status" value="1"/>
</dbReference>
<evidence type="ECO:0000313" key="10">
    <source>
        <dbReference type="Proteomes" id="UP001500657"/>
    </source>
</evidence>
<keyword evidence="4" id="KW-0808">Transferase</keyword>
<dbReference type="InterPro" id="IPR003594">
    <property type="entry name" value="HATPase_dom"/>
</dbReference>
<feature type="transmembrane region" description="Helical" evidence="6">
    <location>
        <begin position="62"/>
        <end position="79"/>
    </location>
</feature>
<dbReference type="SMART" id="SM00091">
    <property type="entry name" value="PAS"/>
    <property type="match status" value="4"/>
</dbReference>
<dbReference type="InterPro" id="IPR013767">
    <property type="entry name" value="PAS_fold"/>
</dbReference>
<dbReference type="InterPro" id="IPR003661">
    <property type="entry name" value="HisK_dim/P_dom"/>
</dbReference>
<dbReference type="InterPro" id="IPR052162">
    <property type="entry name" value="Sensor_kinase/Photoreceptor"/>
</dbReference>
<dbReference type="SUPFAM" id="SSF55874">
    <property type="entry name" value="ATPase domain of HSP90 chaperone/DNA topoisomerase II/histidine kinase"/>
    <property type="match status" value="1"/>
</dbReference>
<feature type="transmembrane region" description="Helical" evidence="6">
    <location>
        <begin position="91"/>
        <end position="109"/>
    </location>
</feature>
<keyword evidence="5" id="KW-0418">Kinase</keyword>
<dbReference type="InterPro" id="IPR004358">
    <property type="entry name" value="Sig_transdc_His_kin-like_C"/>
</dbReference>
<dbReference type="Pfam" id="PF08447">
    <property type="entry name" value="PAS_3"/>
    <property type="match status" value="1"/>
</dbReference>
<dbReference type="Pfam" id="PF13188">
    <property type="entry name" value="PAS_8"/>
    <property type="match status" value="1"/>
</dbReference>
<evidence type="ECO:0000259" key="8">
    <source>
        <dbReference type="PROSITE" id="PS50112"/>
    </source>
</evidence>
<feature type="transmembrane region" description="Helical" evidence="6">
    <location>
        <begin position="145"/>
        <end position="163"/>
    </location>
</feature>
<organism evidence="9 10">
    <name type="scientific">Rhodanobacter caeni</name>
    <dbReference type="NCBI Taxonomy" id="657654"/>
    <lineage>
        <taxon>Bacteria</taxon>
        <taxon>Pseudomonadati</taxon>
        <taxon>Pseudomonadota</taxon>
        <taxon>Gammaproteobacteria</taxon>
        <taxon>Lysobacterales</taxon>
        <taxon>Rhodanobacteraceae</taxon>
        <taxon>Rhodanobacter</taxon>
    </lineage>
</organism>
<dbReference type="Gene3D" id="3.30.450.20">
    <property type="entry name" value="PAS domain"/>
    <property type="match status" value="4"/>
</dbReference>
<evidence type="ECO:0000256" key="3">
    <source>
        <dbReference type="ARBA" id="ARBA00022553"/>
    </source>
</evidence>
<dbReference type="InterPro" id="IPR013655">
    <property type="entry name" value="PAS_fold_3"/>
</dbReference>
<evidence type="ECO:0000256" key="1">
    <source>
        <dbReference type="ARBA" id="ARBA00000085"/>
    </source>
</evidence>
<reference evidence="9 10" key="1">
    <citation type="journal article" date="2019" name="Int. J. Syst. Evol. Microbiol.">
        <title>The Global Catalogue of Microorganisms (GCM) 10K type strain sequencing project: providing services to taxonomists for standard genome sequencing and annotation.</title>
        <authorList>
            <consortium name="The Broad Institute Genomics Platform"/>
            <consortium name="The Broad Institute Genome Sequencing Center for Infectious Disease"/>
            <person name="Wu L."/>
            <person name="Ma J."/>
        </authorList>
    </citation>
    <scope>NUCLEOTIDE SEQUENCE [LARGE SCALE GENOMIC DNA]</scope>
    <source>
        <strain evidence="9 10">JCM 16242</strain>
    </source>
</reference>
<dbReference type="PROSITE" id="PS50109">
    <property type="entry name" value="HIS_KIN"/>
    <property type="match status" value="1"/>
</dbReference>
<dbReference type="InterPro" id="IPR036890">
    <property type="entry name" value="HATPase_C_sf"/>
</dbReference>
<dbReference type="InterPro" id="IPR000014">
    <property type="entry name" value="PAS"/>
</dbReference>
<dbReference type="InterPro" id="IPR029016">
    <property type="entry name" value="GAF-like_dom_sf"/>
</dbReference>
<keyword evidence="6" id="KW-0472">Membrane</keyword>
<dbReference type="EC" id="2.7.13.3" evidence="2"/>
<keyword evidence="10" id="KW-1185">Reference proteome</keyword>
<dbReference type="InterPro" id="IPR003018">
    <property type="entry name" value="GAF"/>
</dbReference>
<dbReference type="SMART" id="SM00387">
    <property type="entry name" value="HATPase_c"/>
    <property type="match status" value="1"/>
</dbReference>
<dbReference type="SUPFAM" id="SSF55781">
    <property type="entry name" value="GAF domain-like"/>
    <property type="match status" value="1"/>
</dbReference>
<feature type="transmembrane region" description="Helical" evidence="6">
    <location>
        <begin position="280"/>
        <end position="301"/>
    </location>
</feature>
<dbReference type="InterPro" id="IPR005467">
    <property type="entry name" value="His_kinase_dom"/>
</dbReference>
<feature type="transmembrane region" description="Helical" evidence="6">
    <location>
        <begin position="205"/>
        <end position="226"/>
    </location>
</feature>
<dbReference type="Gene3D" id="3.30.565.10">
    <property type="entry name" value="Histidine kinase-like ATPase, C-terminal domain"/>
    <property type="match status" value="1"/>
</dbReference>
<sequence>MADARRHLRFPVTGALLVPALALLHACSVALAGAFSMEQVALDALLAVLACSAWSTARGHRRVGLVLALCAAAWAAAQIRTGHVPDARAPLWYAAMLVLPAAICAGITTSAALRATARGIALATTFAGLAYLLRAWTAPHAPIDLLLGALQTLALSCGGWLFASLLEEPVRPPTLAPAALSGLGWMGLLGWMLQAAVLVQGGTLLVPMAFNTALAFVLLGHALWLLGSGRTLAAWCLGLLCVPLAVSPLLAEYLDRMDVVGELLWRQQAIQAEHAIPGRLAPNTALSLLLATGGLTCALFARRNSAWWSATWACGLLVSLAGVLALVGYVFALPGMRTLGPHTPMSLPVALGMLMLGIGLATSNPRPPSQHRYRAVVFPAVICLLTVASSLLLWRSLEQQQRRLEWDALQGRRDNVANLLQEGMNSRMEAFERLASRLATTPASLREPLFAHDAANYLRDMDGLRAVGYADATHVMRQTLVRPATSGPPSAGALFAPARIFDQVDAEGDTVLSAPLTLLNGKQGQLIVAPVRDGGANQGYVVAAFQFDRLFPRLLEAMPELHGLLITQHGQVLYAQGEHGTTQTPASMDMQLAGQWLSVNVYPGPGGEHGRIPQLVLLLGFALGGLLAVALRLSALARERTRRAEADSARLAEQGRELERALEASRLMMDSAPDVICVLDREGRFLQLSAAAQRRWGFAPGSLLGKPLTHVVHPDDRESTVAAATQVLQGVPNPNVRNRIVSHDGRVLYMQWSAVWSEPSQCMYVVGRDLTELHRAEDLEQRQRQILTAIARGDALPQVLESIVTAYETAHRDAICSILLLRDGSLHHGAAPRLPADYCRGIDGSAIGPAAGSCGTAAWRGERVVVTDIANDPLWHDYAPLALAHGLHACWSTPVLARNGAVLGTFAVYHNAPHDPSAAEISGIDTLAALTGVAIEHAHAFTRLSESEQRFRSLFEHHPDGVLALDLDGRVVSRNPAANALLGLDRPQRLAFVHSFAPVDGARVQAALDSATRGESARLDVAALDANDQRFAAHLVNIPIIVQGEPRGVFAVLQDHRELRHAQQALAGQLALIYAIAESVGEGLVAVDADGQPTFLNRTASRTLKLAPERLPTSDELPDGMRETLQKILAGVAHASDDDAAFRLVDGSLLDVAYLATPLITRDQLAGAVMAFRDIGGVKAARRVLQQRNQFFEMSQEVFCIADPVSGMFLQANPAYARLLGLDEAQMLAIPFIDLLHPLDKAPTQLAIQRQIDGVESIDGLLTRMRCADGSYRWLEWVSISGADGLLYGAARDVTARHQADVALARAMDDLRIRNRELQDFAYVASHDLQEPLRKIQSFSDRLLSRLSGTLDESSSDYLQRMGHAAHRMQALIDDLLAYSRVATRNVAVSAVDLSDTLKAVMDDLETRIAEAGAVIEAGTLPVIQADPTQMRQLLQNLLANALKFRAADRPCRISVTATRIEHADAAGAARWELRVTDNGIGFESSYAERIFAPFQRLHPRNVYEGTGIGLAIVRRIVERHGGSVRAEAQAGQGASFIVMLPGSASTPEPADPQDASFIDGKFLGVDS</sequence>
<dbReference type="RefSeq" id="WP_343881586.1">
    <property type="nucleotide sequence ID" value="NZ_BAAAFO010000002.1"/>
</dbReference>
<dbReference type="Pfam" id="PF00989">
    <property type="entry name" value="PAS"/>
    <property type="match status" value="1"/>
</dbReference>
<feature type="transmembrane region" description="Helical" evidence="6">
    <location>
        <begin position="375"/>
        <end position="394"/>
    </location>
</feature>
<keyword evidence="6" id="KW-1133">Transmembrane helix</keyword>
<dbReference type="PANTHER" id="PTHR43304">
    <property type="entry name" value="PHYTOCHROME-LIKE PROTEIN CPH1"/>
    <property type="match status" value="1"/>
</dbReference>
<feature type="transmembrane region" description="Helical" evidence="6">
    <location>
        <begin position="232"/>
        <end position="251"/>
    </location>
</feature>
<feature type="domain" description="Histidine kinase" evidence="7">
    <location>
        <begin position="1324"/>
        <end position="1545"/>
    </location>
</feature>
<proteinExistence type="predicted"/>
<dbReference type="Pfam" id="PF13185">
    <property type="entry name" value="GAF_2"/>
    <property type="match status" value="1"/>
</dbReference>
<dbReference type="SMART" id="SM00065">
    <property type="entry name" value="GAF"/>
    <property type="match status" value="1"/>
</dbReference>
<evidence type="ECO:0000256" key="2">
    <source>
        <dbReference type="ARBA" id="ARBA00012438"/>
    </source>
</evidence>
<feature type="domain" description="PAS" evidence="8">
    <location>
        <begin position="1206"/>
        <end position="1255"/>
    </location>
</feature>
<dbReference type="InterPro" id="IPR036097">
    <property type="entry name" value="HisK_dim/P_sf"/>
</dbReference>
<evidence type="ECO:0000259" key="7">
    <source>
        <dbReference type="PROSITE" id="PS50109"/>
    </source>
</evidence>
<evidence type="ECO:0000313" key="9">
    <source>
        <dbReference type="EMBL" id="GAA0249811.1"/>
    </source>
</evidence>
<gene>
    <name evidence="9" type="ORF">GCM10009126_14060</name>
</gene>
<keyword evidence="6" id="KW-0812">Transmembrane</keyword>
<accession>A0ABN0UH28</accession>
<dbReference type="EMBL" id="BAAAFO010000002">
    <property type="protein sequence ID" value="GAA0249811.1"/>
    <property type="molecule type" value="Genomic_DNA"/>
</dbReference>
<evidence type="ECO:0000256" key="5">
    <source>
        <dbReference type="ARBA" id="ARBA00022777"/>
    </source>
</evidence>
<dbReference type="SUPFAM" id="SSF55785">
    <property type="entry name" value="PYP-like sensor domain (PAS domain)"/>
    <property type="match status" value="4"/>
</dbReference>
<feature type="transmembrane region" description="Helical" evidence="6">
    <location>
        <begin position="115"/>
        <end position="133"/>
    </location>
</feature>
<evidence type="ECO:0000256" key="6">
    <source>
        <dbReference type="SAM" id="Phobius"/>
    </source>
</evidence>
<feature type="transmembrane region" description="Helical" evidence="6">
    <location>
        <begin position="307"/>
        <end position="333"/>
    </location>
</feature>
<dbReference type="SMART" id="SM00388">
    <property type="entry name" value="HisKA"/>
    <property type="match status" value="1"/>
</dbReference>
<evidence type="ECO:0000256" key="4">
    <source>
        <dbReference type="ARBA" id="ARBA00022679"/>
    </source>
</evidence>
<dbReference type="PRINTS" id="PR00344">
    <property type="entry name" value="BCTRLSENSOR"/>
</dbReference>
<comment type="catalytic activity">
    <reaction evidence="1">
        <text>ATP + protein L-histidine = ADP + protein N-phospho-L-histidine.</text>
        <dbReference type="EC" id="2.7.13.3"/>
    </reaction>
</comment>
<dbReference type="CDD" id="cd00130">
    <property type="entry name" value="PAS"/>
    <property type="match status" value="3"/>
</dbReference>
<dbReference type="Pfam" id="PF00512">
    <property type="entry name" value="HisKA"/>
    <property type="match status" value="1"/>
</dbReference>
<protein>
    <recommendedName>
        <fullName evidence="2">histidine kinase</fullName>
        <ecNumber evidence="2">2.7.13.3</ecNumber>
    </recommendedName>
</protein>
<dbReference type="PROSITE" id="PS50112">
    <property type="entry name" value="PAS"/>
    <property type="match status" value="3"/>
</dbReference>
<dbReference type="CDD" id="cd00082">
    <property type="entry name" value="HisKA"/>
    <property type="match status" value="1"/>
</dbReference>
<feature type="domain" description="PAS" evidence="8">
    <location>
        <begin position="661"/>
        <end position="731"/>
    </location>
</feature>
<dbReference type="Pfam" id="PF02518">
    <property type="entry name" value="HATPase_c"/>
    <property type="match status" value="1"/>
</dbReference>
<dbReference type="Proteomes" id="UP001500657">
    <property type="component" value="Unassembled WGS sequence"/>
</dbReference>
<feature type="domain" description="PAS" evidence="8">
    <location>
        <begin position="947"/>
        <end position="988"/>
    </location>
</feature>
<keyword evidence="3" id="KW-0597">Phosphoprotein</keyword>
<feature type="transmembrane region" description="Helical" evidence="6">
    <location>
        <begin position="175"/>
        <end position="193"/>
    </location>
</feature>
<feature type="transmembrane region" description="Helical" evidence="6">
    <location>
        <begin position="345"/>
        <end position="363"/>
    </location>
</feature>
<dbReference type="NCBIfam" id="TIGR00229">
    <property type="entry name" value="sensory_box"/>
    <property type="match status" value="3"/>
</dbReference>
<comment type="caution">
    <text evidence="9">The sequence shown here is derived from an EMBL/GenBank/DDBJ whole genome shotgun (WGS) entry which is preliminary data.</text>
</comment>
<dbReference type="InterPro" id="IPR035965">
    <property type="entry name" value="PAS-like_dom_sf"/>
</dbReference>
<dbReference type="SUPFAM" id="SSF47384">
    <property type="entry name" value="Homodimeric domain of signal transducing histidine kinase"/>
    <property type="match status" value="1"/>
</dbReference>
<name>A0ABN0UH28_9GAMM</name>